<evidence type="ECO:0000313" key="2">
    <source>
        <dbReference type="Proteomes" id="UP000245124"/>
    </source>
</evidence>
<proteinExistence type="predicted"/>
<keyword evidence="2" id="KW-1185">Reference proteome</keyword>
<dbReference type="AlphaFoldDB" id="A0A2R5FHP6"/>
<dbReference type="EMBL" id="BDUD01000001">
    <property type="protein sequence ID" value="GBG18192.1"/>
    <property type="molecule type" value="Genomic_DNA"/>
</dbReference>
<dbReference type="RefSeq" id="WP_146195793.1">
    <property type="nucleotide sequence ID" value="NZ_BDUD01000001.1"/>
</dbReference>
<comment type="caution">
    <text evidence="1">The sequence shown here is derived from an EMBL/GenBank/DDBJ whole genome shotgun (WGS) entry which is preliminary data.</text>
</comment>
<sequence>MLTSNMVLPDYVCLADVVKNHPEPKLLINDNQAVDREIQRLLDNLTSAFSLGISLFNSH</sequence>
<organism evidence="1 2">
    <name type="scientific">Nostoc commune NIES-4072</name>
    <dbReference type="NCBI Taxonomy" id="2005467"/>
    <lineage>
        <taxon>Bacteria</taxon>
        <taxon>Bacillati</taxon>
        <taxon>Cyanobacteriota</taxon>
        <taxon>Cyanophyceae</taxon>
        <taxon>Nostocales</taxon>
        <taxon>Nostocaceae</taxon>
        <taxon>Nostoc</taxon>
    </lineage>
</organism>
<dbReference type="Proteomes" id="UP000245124">
    <property type="component" value="Unassembled WGS sequence"/>
</dbReference>
<evidence type="ECO:0000313" key="1">
    <source>
        <dbReference type="EMBL" id="GBG18192.1"/>
    </source>
</evidence>
<reference evidence="1 2" key="1">
    <citation type="submission" date="2017-06" db="EMBL/GenBank/DDBJ databases">
        <title>Genome sequencing of cyanobaciteial culture collection at National Institute for Environmental Studies (NIES).</title>
        <authorList>
            <person name="Hirose Y."/>
            <person name="Shimura Y."/>
            <person name="Fujisawa T."/>
            <person name="Nakamura Y."/>
            <person name="Kawachi M."/>
        </authorList>
    </citation>
    <scope>NUCLEOTIDE SEQUENCE [LARGE SCALE GENOMIC DNA]</scope>
    <source>
        <strain evidence="1 2">NIES-4072</strain>
    </source>
</reference>
<accession>A0A2R5FHP6</accession>
<gene>
    <name evidence="1" type="ORF">NIES4072_18560</name>
</gene>
<name>A0A2R5FHP6_NOSCO</name>
<protein>
    <submittedName>
        <fullName evidence="1">Uncharacterized protein</fullName>
    </submittedName>
</protein>